<comment type="caution">
    <text evidence="5">Lacks conserved residue(s) required for the propagation of feature annotation.</text>
</comment>
<dbReference type="Pfam" id="PF00530">
    <property type="entry name" value="SRCR"/>
    <property type="match status" value="3"/>
</dbReference>
<evidence type="ECO:0000313" key="8">
    <source>
        <dbReference type="Proteomes" id="UP001186944"/>
    </source>
</evidence>
<evidence type="ECO:0000256" key="5">
    <source>
        <dbReference type="PROSITE-ProRule" id="PRU00196"/>
    </source>
</evidence>
<keyword evidence="2" id="KW-0677">Repeat</keyword>
<comment type="caution">
    <text evidence="7">The sequence shown here is derived from an EMBL/GenBank/DDBJ whole genome shotgun (WGS) entry which is preliminary data.</text>
</comment>
<dbReference type="SUPFAM" id="SSF56487">
    <property type="entry name" value="SRCR-like"/>
    <property type="match status" value="4"/>
</dbReference>
<feature type="domain" description="SRCR" evidence="6">
    <location>
        <begin position="221"/>
        <end position="319"/>
    </location>
</feature>
<dbReference type="GO" id="GO:0016020">
    <property type="term" value="C:membrane"/>
    <property type="evidence" value="ECO:0007669"/>
    <property type="project" value="InterPro"/>
</dbReference>
<dbReference type="AlphaFoldDB" id="A0AA88YEL7"/>
<keyword evidence="1" id="KW-0732">Signal</keyword>
<keyword evidence="4" id="KW-0325">Glycoprotein</keyword>
<evidence type="ECO:0000256" key="3">
    <source>
        <dbReference type="ARBA" id="ARBA00023157"/>
    </source>
</evidence>
<dbReference type="EMBL" id="VSWD01000008">
    <property type="protein sequence ID" value="KAK3095166.1"/>
    <property type="molecule type" value="Genomic_DNA"/>
</dbReference>
<name>A0AA88YEL7_PINIB</name>
<dbReference type="Proteomes" id="UP001186944">
    <property type="component" value="Unassembled WGS sequence"/>
</dbReference>
<dbReference type="Gene3D" id="3.10.250.10">
    <property type="entry name" value="SRCR-like domain"/>
    <property type="match status" value="4"/>
</dbReference>
<dbReference type="PANTHER" id="PTHR19331:SF465">
    <property type="entry name" value="EGG PEPTIDE SPERACT RECEPTOR"/>
    <property type="match status" value="1"/>
</dbReference>
<evidence type="ECO:0000256" key="2">
    <source>
        <dbReference type="ARBA" id="ARBA00022737"/>
    </source>
</evidence>
<dbReference type="InterPro" id="IPR036772">
    <property type="entry name" value="SRCR-like_dom_sf"/>
</dbReference>
<dbReference type="PROSITE" id="PS50287">
    <property type="entry name" value="SRCR_2"/>
    <property type="match status" value="4"/>
</dbReference>
<feature type="disulfide bond" evidence="5">
    <location>
        <begin position="280"/>
        <end position="290"/>
    </location>
</feature>
<dbReference type="InterPro" id="IPR001190">
    <property type="entry name" value="SRCR"/>
</dbReference>
<gene>
    <name evidence="7" type="ORF">FSP39_010970</name>
</gene>
<dbReference type="SMART" id="SM00202">
    <property type="entry name" value="SR"/>
    <property type="match status" value="2"/>
</dbReference>
<feature type="domain" description="SRCR" evidence="6">
    <location>
        <begin position="98"/>
        <end position="199"/>
    </location>
</feature>
<evidence type="ECO:0000313" key="7">
    <source>
        <dbReference type="EMBL" id="KAK3095166.1"/>
    </source>
</evidence>
<accession>A0AA88YEL7</accession>
<dbReference type="PANTHER" id="PTHR19331">
    <property type="entry name" value="SCAVENGER RECEPTOR DOMAIN-CONTAINING"/>
    <property type="match status" value="1"/>
</dbReference>
<feature type="domain" description="SRCR" evidence="6">
    <location>
        <begin position="328"/>
        <end position="369"/>
    </location>
</feature>
<sequence length="512" mass="58697">MMKLSKVKEVGRTRYNTFGIFFLMCFGSEPRFLQLDRPRPYRTRTNKRTKFLSLKCPKDAHASLRQCTFWCKSMSDTAAGRLTCTKRSDKVKDVAKRIRLRGYNRTDKGRVEVFHKGVWGFVYPQWIQFHEADMFCRMLGFKYGGEPIFDDSMPTTRSTLWIRYIDCPVNATTLTDCILSWEGGTYFFDRAEGGGVTCRKTPKEVPVMPFRNRLNDRGIEKLQYYKDGYWGTVCGAYIGTPEASMVCSMMGLKHGGHFKKTVQDYYLKAIGPVLLRNLDCPLNSTDFSQCQFRNNSFLSRHTACGKYSNYRKDVSLICNKNPPRNIAIRLNGSKRNKGFLEVSNEGKWKIVSYASNPALASVVCRQLGFRHGGEMYISDLCKTRNCTGADSFSAYEVMDTLNENLEGQVTLKRNDSFYSVSATLWDDIHARAHCKSLGHRDGKPLILNNANRVSFYNFTMYNNRQTIQRMYCGRESQDLYDCFHTGWNQRLQGESSLLSFVSNAIAGVKCSK</sequence>
<evidence type="ECO:0000256" key="1">
    <source>
        <dbReference type="ARBA" id="ARBA00022729"/>
    </source>
</evidence>
<evidence type="ECO:0000259" key="6">
    <source>
        <dbReference type="PROSITE" id="PS50287"/>
    </source>
</evidence>
<organism evidence="7 8">
    <name type="scientific">Pinctada imbricata</name>
    <name type="common">Atlantic pearl-oyster</name>
    <name type="synonym">Pinctada martensii</name>
    <dbReference type="NCBI Taxonomy" id="66713"/>
    <lineage>
        <taxon>Eukaryota</taxon>
        <taxon>Metazoa</taxon>
        <taxon>Spiralia</taxon>
        <taxon>Lophotrochozoa</taxon>
        <taxon>Mollusca</taxon>
        <taxon>Bivalvia</taxon>
        <taxon>Autobranchia</taxon>
        <taxon>Pteriomorphia</taxon>
        <taxon>Pterioida</taxon>
        <taxon>Pterioidea</taxon>
        <taxon>Pteriidae</taxon>
        <taxon>Pinctada</taxon>
    </lineage>
</organism>
<feature type="domain" description="SRCR" evidence="6">
    <location>
        <begin position="395"/>
        <end position="511"/>
    </location>
</feature>
<keyword evidence="3 5" id="KW-1015">Disulfide bond</keyword>
<evidence type="ECO:0000256" key="4">
    <source>
        <dbReference type="ARBA" id="ARBA00023180"/>
    </source>
</evidence>
<proteinExistence type="predicted"/>
<protein>
    <recommendedName>
        <fullName evidence="6">SRCR domain-containing protein</fullName>
    </recommendedName>
</protein>
<feature type="disulfide bond" evidence="5">
    <location>
        <begin position="167"/>
        <end position="177"/>
    </location>
</feature>
<reference evidence="7" key="1">
    <citation type="submission" date="2019-08" db="EMBL/GenBank/DDBJ databases">
        <title>The improved chromosome-level genome for the pearl oyster Pinctada fucata martensii using PacBio sequencing and Hi-C.</title>
        <authorList>
            <person name="Zheng Z."/>
        </authorList>
    </citation>
    <scope>NUCLEOTIDE SEQUENCE</scope>
    <source>
        <strain evidence="7">ZZ-2019</strain>
        <tissue evidence="7">Adductor muscle</tissue>
    </source>
</reference>
<feature type="disulfide bond" evidence="5">
    <location>
        <begin position="472"/>
        <end position="482"/>
    </location>
</feature>
<keyword evidence="8" id="KW-1185">Reference proteome</keyword>